<sequence length="211" mass="23081">MKTNKIALFNLIFLMIFTVGGCAGNKAKLPSASTYPSLTTSVDDYQYLIGPGDTVSIFVWRNPDISGSFIVRPDGKVTTSLVEDVPVSGKTPTMLAREVEEQLSKYINNPRVTVSVNGFNGPLSEQVRVIGEATNPRAINYVEKMTLLDLMIQVGGLTNFASGNRAKLIRTISGVQQTFDLKIDDLIKEGVIKENVDILPGDIIIIPEAWF</sequence>
<gene>
    <name evidence="4" type="ORF">AX660_15455</name>
</gene>
<dbReference type="PROSITE" id="PS51257">
    <property type="entry name" value="PROKAR_LIPOPROTEIN"/>
    <property type="match status" value="1"/>
</dbReference>
<organism evidence="4 5">
    <name type="scientific">Paraglaciecola hydrolytica</name>
    <dbReference type="NCBI Taxonomy" id="1799789"/>
    <lineage>
        <taxon>Bacteria</taxon>
        <taxon>Pseudomonadati</taxon>
        <taxon>Pseudomonadota</taxon>
        <taxon>Gammaproteobacteria</taxon>
        <taxon>Alteromonadales</taxon>
        <taxon>Alteromonadaceae</taxon>
        <taxon>Paraglaciecola</taxon>
    </lineage>
</organism>
<name>A0A135ZZX1_9ALTE</name>
<dbReference type="InterPro" id="IPR017477">
    <property type="entry name" value="PEP-CTERM_polysacc_export"/>
</dbReference>
<evidence type="ECO:0000313" key="4">
    <source>
        <dbReference type="EMBL" id="KXI28487.1"/>
    </source>
</evidence>
<evidence type="ECO:0000256" key="1">
    <source>
        <dbReference type="ARBA" id="ARBA00022729"/>
    </source>
</evidence>
<dbReference type="NCBIfam" id="TIGR03027">
    <property type="entry name" value="pepcterm_export"/>
    <property type="match status" value="1"/>
</dbReference>
<dbReference type="Pfam" id="PF10531">
    <property type="entry name" value="SLBB"/>
    <property type="match status" value="1"/>
</dbReference>
<feature type="domain" description="Soluble ligand binding" evidence="3">
    <location>
        <begin position="127"/>
        <end position="174"/>
    </location>
</feature>
<dbReference type="Pfam" id="PF02563">
    <property type="entry name" value="Poly_export"/>
    <property type="match status" value="1"/>
</dbReference>
<dbReference type="InterPro" id="IPR049712">
    <property type="entry name" value="Poly_export"/>
</dbReference>
<proteinExistence type="predicted"/>
<dbReference type="PANTHER" id="PTHR33619">
    <property type="entry name" value="POLYSACCHARIDE EXPORT PROTEIN GFCE-RELATED"/>
    <property type="match status" value="1"/>
</dbReference>
<dbReference type="Gene3D" id="3.10.560.10">
    <property type="entry name" value="Outer membrane lipoprotein wza domain like"/>
    <property type="match status" value="1"/>
</dbReference>
<dbReference type="STRING" id="1799789.AX660_15455"/>
<accession>A0A135ZZX1</accession>
<evidence type="ECO:0000259" key="3">
    <source>
        <dbReference type="Pfam" id="PF10531"/>
    </source>
</evidence>
<dbReference type="AlphaFoldDB" id="A0A135ZZX1"/>
<dbReference type="PANTHER" id="PTHR33619:SF3">
    <property type="entry name" value="POLYSACCHARIDE EXPORT PROTEIN GFCE-RELATED"/>
    <property type="match status" value="1"/>
</dbReference>
<keyword evidence="1" id="KW-0732">Signal</keyword>
<evidence type="ECO:0000259" key="2">
    <source>
        <dbReference type="Pfam" id="PF02563"/>
    </source>
</evidence>
<dbReference type="GO" id="GO:0015159">
    <property type="term" value="F:polysaccharide transmembrane transporter activity"/>
    <property type="evidence" value="ECO:0007669"/>
    <property type="project" value="InterPro"/>
</dbReference>
<keyword evidence="5" id="KW-1185">Reference proteome</keyword>
<dbReference type="OrthoDB" id="9808421at2"/>
<feature type="domain" description="Polysaccharide export protein N-terminal" evidence="2">
    <location>
        <begin position="43"/>
        <end position="116"/>
    </location>
</feature>
<protein>
    <submittedName>
        <fullName evidence="4">Sugar ABC transporter substrate-binding protein</fullName>
    </submittedName>
</protein>
<dbReference type="Proteomes" id="UP000070299">
    <property type="component" value="Unassembled WGS sequence"/>
</dbReference>
<evidence type="ECO:0000313" key="5">
    <source>
        <dbReference type="Proteomes" id="UP000070299"/>
    </source>
</evidence>
<reference evidence="5" key="1">
    <citation type="submission" date="2016-02" db="EMBL/GenBank/DDBJ databases">
        <authorList>
            <person name="Schultz-Johansen M."/>
            <person name="Glaring M.A."/>
            <person name="Bech P.K."/>
            <person name="Stougaard P."/>
        </authorList>
    </citation>
    <scope>NUCLEOTIDE SEQUENCE [LARGE SCALE GENOMIC DNA]</scope>
    <source>
        <strain evidence="5">S66</strain>
    </source>
</reference>
<dbReference type="EMBL" id="LSNE01000006">
    <property type="protein sequence ID" value="KXI28487.1"/>
    <property type="molecule type" value="Genomic_DNA"/>
</dbReference>
<dbReference type="RefSeq" id="WP_068377425.1">
    <property type="nucleotide sequence ID" value="NZ_LSNE01000006.1"/>
</dbReference>
<dbReference type="InterPro" id="IPR019554">
    <property type="entry name" value="Soluble_ligand-bd"/>
</dbReference>
<dbReference type="InterPro" id="IPR003715">
    <property type="entry name" value="Poly_export_N"/>
</dbReference>
<comment type="caution">
    <text evidence="4">The sequence shown here is derived from an EMBL/GenBank/DDBJ whole genome shotgun (WGS) entry which is preliminary data.</text>
</comment>